<dbReference type="Proteomes" id="UP000541444">
    <property type="component" value="Unassembled WGS sequence"/>
</dbReference>
<keyword evidence="2" id="KW-1185">Reference proteome</keyword>
<reference evidence="1 2" key="1">
    <citation type="journal article" date="2020" name="IScience">
        <title>Genome Sequencing of the Endangered Kingdonia uniflora (Circaeasteraceae, Ranunculales) Reveals Potential Mechanisms of Evolutionary Specialization.</title>
        <authorList>
            <person name="Sun Y."/>
            <person name="Deng T."/>
            <person name="Zhang A."/>
            <person name="Moore M.J."/>
            <person name="Landis J.B."/>
            <person name="Lin N."/>
            <person name="Zhang H."/>
            <person name="Zhang X."/>
            <person name="Huang J."/>
            <person name="Zhang X."/>
            <person name="Sun H."/>
            <person name="Wang H."/>
        </authorList>
    </citation>
    <scope>NUCLEOTIDE SEQUENCE [LARGE SCALE GENOMIC DNA]</scope>
    <source>
        <strain evidence="1">TB1705</strain>
        <tissue evidence="1">Leaf</tissue>
    </source>
</reference>
<dbReference type="AlphaFoldDB" id="A0A7J7MN36"/>
<gene>
    <name evidence="1" type="ORF">GIB67_031480</name>
</gene>
<sequence>MIGDFNQGNLVMLLITLEKSINGGFSQFESCGGSSYKELKLLSRHNQVFGLQDVVKKVAGLGGWHWPVLKVLFEASKFSKLTSLMSNPFHNKHCKICRLENKKEIEEQEKN</sequence>
<proteinExistence type="predicted"/>
<dbReference type="OrthoDB" id="510958at2759"/>
<dbReference type="EMBL" id="JACGCM010001343">
    <property type="protein sequence ID" value="KAF6156359.1"/>
    <property type="molecule type" value="Genomic_DNA"/>
</dbReference>
<name>A0A7J7MN36_9MAGN</name>
<accession>A0A7J7MN36</accession>
<protein>
    <submittedName>
        <fullName evidence="1">Uncharacterized protein</fullName>
    </submittedName>
</protein>
<organism evidence="1 2">
    <name type="scientific">Kingdonia uniflora</name>
    <dbReference type="NCBI Taxonomy" id="39325"/>
    <lineage>
        <taxon>Eukaryota</taxon>
        <taxon>Viridiplantae</taxon>
        <taxon>Streptophyta</taxon>
        <taxon>Embryophyta</taxon>
        <taxon>Tracheophyta</taxon>
        <taxon>Spermatophyta</taxon>
        <taxon>Magnoliopsida</taxon>
        <taxon>Ranunculales</taxon>
        <taxon>Circaeasteraceae</taxon>
        <taxon>Kingdonia</taxon>
    </lineage>
</organism>
<evidence type="ECO:0000313" key="2">
    <source>
        <dbReference type="Proteomes" id="UP000541444"/>
    </source>
</evidence>
<comment type="caution">
    <text evidence="1">The sequence shown here is derived from an EMBL/GenBank/DDBJ whole genome shotgun (WGS) entry which is preliminary data.</text>
</comment>
<evidence type="ECO:0000313" key="1">
    <source>
        <dbReference type="EMBL" id="KAF6156359.1"/>
    </source>
</evidence>